<dbReference type="SUPFAM" id="SSF46689">
    <property type="entry name" value="Homeodomain-like"/>
    <property type="match status" value="1"/>
</dbReference>
<evidence type="ECO:0000259" key="4">
    <source>
        <dbReference type="Pfam" id="PF00440"/>
    </source>
</evidence>
<evidence type="ECO:0000259" key="5">
    <source>
        <dbReference type="Pfam" id="PF21993"/>
    </source>
</evidence>
<dbReference type="Pfam" id="PF21993">
    <property type="entry name" value="TetR_C_13_2"/>
    <property type="match status" value="1"/>
</dbReference>
<dbReference type="PANTHER" id="PTHR47506">
    <property type="entry name" value="TRANSCRIPTIONAL REGULATORY PROTEIN"/>
    <property type="match status" value="1"/>
</dbReference>
<dbReference type="Proteomes" id="UP000446786">
    <property type="component" value="Unassembled WGS sequence"/>
</dbReference>
<keyword evidence="1" id="KW-0805">Transcription regulation</keyword>
<evidence type="ECO:0000256" key="2">
    <source>
        <dbReference type="ARBA" id="ARBA00023125"/>
    </source>
</evidence>
<evidence type="ECO:0000256" key="3">
    <source>
        <dbReference type="ARBA" id="ARBA00023163"/>
    </source>
</evidence>
<evidence type="ECO:0000313" key="7">
    <source>
        <dbReference type="Proteomes" id="UP000446786"/>
    </source>
</evidence>
<reference evidence="6 7" key="1">
    <citation type="submission" date="2019-12" db="EMBL/GenBank/DDBJ databases">
        <title>Genomic-based taxomic classification of the family Erythrobacteraceae.</title>
        <authorList>
            <person name="Xu L."/>
        </authorList>
    </citation>
    <scope>NUCLEOTIDE SEQUENCE [LARGE SCALE GENOMIC DNA]</scope>
    <source>
        <strain evidence="6 7">JCM 16677</strain>
    </source>
</reference>
<evidence type="ECO:0000256" key="1">
    <source>
        <dbReference type="ARBA" id="ARBA00023015"/>
    </source>
</evidence>
<comment type="caution">
    <text evidence="6">The sequence shown here is derived from an EMBL/GenBank/DDBJ whole genome shotgun (WGS) entry which is preliminary data.</text>
</comment>
<keyword evidence="2" id="KW-0238">DNA-binding</keyword>
<dbReference type="GO" id="GO:0003677">
    <property type="term" value="F:DNA binding"/>
    <property type="evidence" value="ECO:0007669"/>
    <property type="project" value="UniProtKB-KW"/>
</dbReference>
<name>A0A845AXX5_9SPHN</name>
<accession>A0A845AXX5</accession>
<gene>
    <name evidence="6" type="ORF">GRI94_07260</name>
</gene>
<feature type="domain" description="Transcriptional regulator LmrA/YxaF-like C-terminal" evidence="5">
    <location>
        <begin position="82"/>
        <end position="147"/>
    </location>
</feature>
<dbReference type="AlphaFoldDB" id="A0A845AXX5"/>
<protein>
    <submittedName>
        <fullName evidence="6">TetR family transcriptional regulator</fullName>
    </submittedName>
</protein>
<feature type="domain" description="HTH tetR-type" evidence="4">
    <location>
        <begin position="13"/>
        <end position="58"/>
    </location>
</feature>
<dbReference type="InterPro" id="IPR054156">
    <property type="entry name" value="YxaF_TetR_C"/>
</dbReference>
<dbReference type="SUPFAM" id="SSF48498">
    <property type="entry name" value="Tetracyclin repressor-like, C-terminal domain"/>
    <property type="match status" value="1"/>
</dbReference>
<dbReference type="EMBL" id="WTYE01000001">
    <property type="protein sequence ID" value="MXP31618.1"/>
    <property type="molecule type" value="Genomic_DNA"/>
</dbReference>
<dbReference type="Gene3D" id="1.10.357.10">
    <property type="entry name" value="Tetracycline Repressor, domain 2"/>
    <property type="match status" value="1"/>
</dbReference>
<dbReference type="Pfam" id="PF00440">
    <property type="entry name" value="TetR_N"/>
    <property type="match status" value="1"/>
</dbReference>
<dbReference type="InterPro" id="IPR001647">
    <property type="entry name" value="HTH_TetR"/>
</dbReference>
<dbReference type="OrthoDB" id="9795242at2"/>
<sequence length="187" mass="20502">MGRAKLYDPQHAIEAIKASFWANGFEGTSLQMLETATGLPKQTLYREFGDKRQMYLAALADYERSEIRSAAEVMRSAADARAAFAALFDMILADAMQCEDRHGCFLCNASADRTSINHTISGAVEDALERWRTVLSDTLEKSGLDTQLTDPMLAGYIGLRILSRAGARVAQLQHAVSGLLSLLPDED</sequence>
<evidence type="ECO:0000313" key="6">
    <source>
        <dbReference type="EMBL" id="MXP31618.1"/>
    </source>
</evidence>
<dbReference type="RefSeq" id="WP_160779042.1">
    <property type="nucleotide sequence ID" value="NZ_BAAAZF010000001.1"/>
</dbReference>
<dbReference type="InterPro" id="IPR036271">
    <property type="entry name" value="Tet_transcr_reg_TetR-rel_C_sf"/>
</dbReference>
<dbReference type="Gene3D" id="1.10.10.60">
    <property type="entry name" value="Homeodomain-like"/>
    <property type="match status" value="1"/>
</dbReference>
<proteinExistence type="predicted"/>
<organism evidence="6 7">
    <name type="scientific">Parerythrobacter jejuensis</name>
    <dbReference type="NCBI Taxonomy" id="795812"/>
    <lineage>
        <taxon>Bacteria</taxon>
        <taxon>Pseudomonadati</taxon>
        <taxon>Pseudomonadota</taxon>
        <taxon>Alphaproteobacteria</taxon>
        <taxon>Sphingomonadales</taxon>
        <taxon>Erythrobacteraceae</taxon>
        <taxon>Parerythrobacter</taxon>
    </lineage>
</organism>
<keyword evidence="7" id="KW-1185">Reference proteome</keyword>
<dbReference type="InterPro" id="IPR009057">
    <property type="entry name" value="Homeodomain-like_sf"/>
</dbReference>
<dbReference type="PANTHER" id="PTHR47506:SF1">
    <property type="entry name" value="HTH-TYPE TRANSCRIPTIONAL REGULATOR YJDC"/>
    <property type="match status" value="1"/>
</dbReference>
<keyword evidence="3" id="KW-0804">Transcription</keyword>